<gene>
    <name evidence="7" type="primary">aspC_2</name>
    <name evidence="7" type="ORF">NCTC8105_01843</name>
</gene>
<evidence type="ECO:0000313" key="8">
    <source>
        <dbReference type="Proteomes" id="UP000254821"/>
    </source>
</evidence>
<evidence type="ECO:0000256" key="4">
    <source>
        <dbReference type="ARBA" id="ARBA00022679"/>
    </source>
</evidence>
<dbReference type="InterPro" id="IPR015422">
    <property type="entry name" value="PyrdxlP-dep_Trfase_small"/>
</dbReference>
<dbReference type="GO" id="GO:0004069">
    <property type="term" value="F:L-aspartate:2-oxoglutarate aminotransferase activity"/>
    <property type="evidence" value="ECO:0007669"/>
    <property type="project" value="UniProtKB-EC"/>
</dbReference>
<dbReference type="InterPro" id="IPR015424">
    <property type="entry name" value="PyrdxlP-dep_Trfase"/>
</dbReference>
<dbReference type="PANTHER" id="PTHR11879:SF22">
    <property type="entry name" value="ASPARTATE AMINOTRANSFERASE, MITOCHONDRIAL"/>
    <property type="match status" value="1"/>
</dbReference>
<evidence type="ECO:0000256" key="2">
    <source>
        <dbReference type="ARBA" id="ARBA00011738"/>
    </source>
</evidence>
<reference evidence="7 8" key="1">
    <citation type="submission" date="2018-06" db="EMBL/GenBank/DDBJ databases">
        <authorList>
            <consortium name="Pathogen Informatics"/>
            <person name="Doyle S."/>
        </authorList>
    </citation>
    <scope>NUCLEOTIDE SEQUENCE [LARGE SCALE GENOMIC DNA]</scope>
    <source>
        <strain evidence="7 8">NCTC8105</strain>
    </source>
</reference>
<proteinExistence type="predicted"/>
<comment type="subunit">
    <text evidence="2">Homodimer.</text>
</comment>
<dbReference type="SUPFAM" id="SSF53383">
    <property type="entry name" value="PLP-dependent transferases"/>
    <property type="match status" value="1"/>
</dbReference>
<dbReference type="AlphaFoldDB" id="A0A377PHB5"/>
<evidence type="ECO:0000256" key="3">
    <source>
        <dbReference type="ARBA" id="ARBA00022576"/>
    </source>
</evidence>
<dbReference type="Pfam" id="PF00155">
    <property type="entry name" value="Aminotran_1_2"/>
    <property type="match status" value="1"/>
</dbReference>
<organism evidence="7 8">
    <name type="scientific">Hafnia alvei</name>
    <dbReference type="NCBI Taxonomy" id="569"/>
    <lineage>
        <taxon>Bacteria</taxon>
        <taxon>Pseudomonadati</taxon>
        <taxon>Pseudomonadota</taxon>
        <taxon>Gammaproteobacteria</taxon>
        <taxon>Enterobacterales</taxon>
        <taxon>Hafniaceae</taxon>
        <taxon>Hafnia</taxon>
    </lineage>
</organism>
<accession>A0A377PHB5</accession>
<dbReference type="InterPro" id="IPR004839">
    <property type="entry name" value="Aminotransferase_I/II_large"/>
</dbReference>
<evidence type="ECO:0000256" key="5">
    <source>
        <dbReference type="ARBA" id="ARBA00022898"/>
    </source>
</evidence>
<sequence length="105" mass="11912">MVATILGNEALRTIWEQELTDMRQRIQRMRQLFVNTLQEKGAEQDFSFIIKQNGMFSFSGLTKDQVIRLRDEFGVYAVNSGRVNVAGMTPDNMAPLCEAIVAVLK</sequence>
<name>A0A377PHB5_HAFAL</name>
<evidence type="ECO:0000259" key="6">
    <source>
        <dbReference type="Pfam" id="PF00155"/>
    </source>
</evidence>
<feature type="domain" description="Aminotransferase class I/classII large" evidence="6">
    <location>
        <begin position="2"/>
        <end position="100"/>
    </location>
</feature>
<dbReference type="GO" id="GO:0005829">
    <property type="term" value="C:cytosol"/>
    <property type="evidence" value="ECO:0007669"/>
    <property type="project" value="TreeGrafter"/>
</dbReference>
<dbReference type="GO" id="GO:0033585">
    <property type="term" value="P:L-phenylalanine biosynthetic process from chorismate via phenylpyruvate"/>
    <property type="evidence" value="ECO:0007669"/>
    <property type="project" value="TreeGrafter"/>
</dbReference>
<dbReference type="GO" id="GO:0004838">
    <property type="term" value="F:L-tyrosine-2-oxoglutarate transaminase activity"/>
    <property type="evidence" value="ECO:0007669"/>
    <property type="project" value="TreeGrafter"/>
</dbReference>
<dbReference type="PANTHER" id="PTHR11879">
    <property type="entry name" value="ASPARTATE AMINOTRANSFERASE"/>
    <property type="match status" value="1"/>
</dbReference>
<protein>
    <submittedName>
        <fullName evidence="7">Aspartate aminotransferase</fullName>
        <ecNumber evidence="7">2.6.1.1</ecNumber>
    </submittedName>
</protein>
<comment type="cofactor">
    <cofactor evidence="1">
        <name>pyridoxal 5'-phosphate</name>
        <dbReference type="ChEBI" id="CHEBI:597326"/>
    </cofactor>
</comment>
<dbReference type="InterPro" id="IPR000796">
    <property type="entry name" value="Asp_trans"/>
</dbReference>
<dbReference type="EC" id="2.6.1.1" evidence="7"/>
<dbReference type="EMBL" id="UGHP01000001">
    <property type="protein sequence ID" value="STQ79747.1"/>
    <property type="molecule type" value="Genomic_DNA"/>
</dbReference>
<dbReference type="Gene3D" id="3.90.1150.10">
    <property type="entry name" value="Aspartate Aminotransferase, domain 1"/>
    <property type="match status" value="1"/>
</dbReference>
<evidence type="ECO:0000256" key="1">
    <source>
        <dbReference type="ARBA" id="ARBA00001933"/>
    </source>
</evidence>
<dbReference type="Proteomes" id="UP000254821">
    <property type="component" value="Unassembled WGS sequence"/>
</dbReference>
<dbReference type="GO" id="GO:0042802">
    <property type="term" value="F:identical protein binding"/>
    <property type="evidence" value="ECO:0007669"/>
    <property type="project" value="TreeGrafter"/>
</dbReference>
<keyword evidence="3 7" id="KW-0032">Aminotransferase</keyword>
<keyword evidence="4 7" id="KW-0808">Transferase</keyword>
<evidence type="ECO:0000313" key="7">
    <source>
        <dbReference type="EMBL" id="STQ79747.1"/>
    </source>
</evidence>
<keyword evidence="5" id="KW-0663">Pyridoxal phosphate</keyword>
<dbReference type="GO" id="GO:0030170">
    <property type="term" value="F:pyridoxal phosphate binding"/>
    <property type="evidence" value="ECO:0007669"/>
    <property type="project" value="InterPro"/>
</dbReference>